<keyword evidence="3" id="KW-1185">Reference proteome</keyword>
<reference evidence="2" key="1">
    <citation type="journal article" date="2022" name="bioRxiv">
        <title>Genomics of Preaxostyla Flagellates Illuminates Evolutionary Transitions and the Path Towards Mitochondrial Loss.</title>
        <authorList>
            <person name="Novak L.V.F."/>
            <person name="Treitli S.C."/>
            <person name="Pyrih J."/>
            <person name="Halakuc P."/>
            <person name="Pipaliya S.V."/>
            <person name="Vacek V."/>
            <person name="Brzon O."/>
            <person name="Soukal P."/>
            <person name="Eme L."/>
            <person name="Dacks J.B."/>
            <person name="Karnkowska A."/>
            <person name="Elias M."/>
            <person name="Hampl V."/>
        </authorList>
    </citation>
    <scope>NUCLEOTIDE SEQUENCE</scope>
    <source>
        <strain evidence="2">RCP-MX</strain>
    </source>
</reference>
<dbReference type="InterPro" id="IPR019734">
    <property type="entry name" value="TPR_rpt"/>
</dbReference>
<sequence>MLRQALELIKSGDYVAAAELLFSAFQYDAAARWAGATLPESTKSAFQKLLDGLRPEGSNWKAITVLARLQALLGHPTESKELLQTALNAFSDGGQSTPMEPFEISAMRAWLQMGLQQFDAALGTVLRALEQAALPGPVGPDAPGTTLGQDAATPLCQGGAALDHPPPPAAPSAGPSGPMGISLAQRRADLHFLHGVALRNTLATEEALAPLLRYVELTPPWRLRHCEAHYLLAALQGARGDLEQMEAHFEAAQYSEELWQLFYGAEFGCDSKRLVVPMREMAIRKVPLMQAYQSRTMVAHSVAVAKRTEGNTAFSAQNWRQAAQAYTEGIAAIEEARAQGRPASFVLSAALLSNRAACHLHMGDPAAALADALRAQQVNPFLVRSYQRLSAALTALGRSAEATQAARVGLMIQSDSQELLLASKAGSE</sequence>
<accession>A0ABQ8URY4</accession>
<comment type="caution">
    <text evidence="2">The sequence shown here is derived from an EMBL/GenBank/DDBJ whole genome shotgun (WGS) entry which is preliminary data.</text>
</comment>
<dbReference type="PANTHER" id="PTHR46035:SF1">
    <property type="entry name" value="TETRATRICOPEPTIDE REPEAT PROTEIN 4"/>
    <property type="match status" value="1"/>
</dbReference>
<dbReference type="SUPFAM" id="SSF48452">
    <property type="entry name" value="TPR-like"/>
    <property type="match status" value="2"/>
</dbReference>
<evidence type="ECO:0000313" key="2">
    <source>
        <dbReference type="EMBL" id="KAJ4460472.1"/>
    </source>
</evidence>
<name>A0ABQ8URY4_9EUKA</name>
<dbReference type="Proteomes" id="UP001141327">
    <property type="component" value="Unassembled WGS sequence"/>
</dbReference>
<gene>
    <name evidence="2" type="ORF">PAPYR_3520</name>
</gene>
<evidence type="ECO:0000256" key="1">
    <source>
        <dbReference type="SAM" id="MobiDB-lite"/>
    </source>
</evidence>
<dbReference type="SMART" id="SM00028">
    <property type="entry name" value="TPR"/>
    <property type="match status" value="5"/>
</dbReference>
<protein>
    <submittedName>
        <fullName evidence="2">Uncharacterized protein</fullName>
    </submittedName>
</protein>
<organism evidence="2 3">
    <name type="scientific">Paratrimastix pyriformis</name>
    <dbReference type="NCBI Taxonomy" id="342808"/>
    <lineage>
        <taxon>Eukaryota</taxon>
        <taxon>Metamonada</taxon>
        <taxon>Preaxostyla</taxon>
        <taxon>Paratrimastigidae</taxon>
        <taxon>Paratrimastix</taxon>
    </lineage>
</organism>
<proteinExistence type="predicted"/>
<evidence type="ECO:0000313" key="3">
    <source>
        <dbReference type="Proteomes" id="UP001141327"/>
    </source>
</evidence>
<dbReference type="EMBL" id="JAPMOS010000013">
    <property type="protein sequence ID" value="KAJ4460472.1"/>
    <property type="molecule type" value="Genomic_DNA"/>
</dbReference>
<dbReference type="PANTHER" id="PTHR46035">
    <property type="entry name" value="TETRATRICOPEPTIDE REPEAT PROTEIN 4"/>
    <property type="match status" value="1"/>
</dbReference>
<feature type="region of interest" description="Disordered" evidence="1">
    <location>
        <begin position="155"/>
        <end position="176"/>
    </location>
</feature>
<dbReference type="Gene3D" id="1.25.40.10">
    <property type="entry name" value="Tetratricopeptide repeat domain"/>
    <property type="match status" value="2"/>
</dbReference>
<dbReference type="InterPro" id="IPR011990">
    <property type="entry name" value="TPR-like_helical_dom_sf"/>
</dbReference>